<dbReference type="GeneID" id="102803453"/>
<dbReference type="Proteomes" id="UP000694865">
    <property type="component" value="Unplaced"/>
</dbReference>
<keyword evidence="1" id="KW-1133">Transmembrane helix</keyword>
<keyword evidence="3" id="KW-1185">Reference proteome</keyword>
<keyword evidence="1" id="KW-0812">Transmembrane</keyword>
<dbReference type="RefSeq" id="XP_006818389.1">
    <property type="nucleotide sequence ID" value="XM_006818326.1"/>
</dbReference>
<sequence>MTAKSAFKWSLMLMVVCFTRTCFAGDVEMVMALITSPDSLDLISYSTTTTTTLTVQFGVGQHNGGVAVTGVTSYFKNEGGDVVSNAVANAGTATAAADVGEILNVEMPVIIDVDDGAECNDFVYLCFQVVYDAAADDDVSNDALCLDIGNGTNNGGLIQCPDVELLTFEITELTSTTIDFEATLKQNDGGVDVDGFSVVFSSNAQDVTSSVYTASVSATAEDEFMSGQVTVTIPDNADSQCEEYTQACFTLTVDVTQDTDHTNDIVCVDLEADALDCDAGVVMVQLNVLLFVGSLLAVLLVNRN</sequence>
<feature type="signal peptide" evidence="2">
    <location>
        <begin position="1"/>
        <end position="24"/>
    </location>
</feature>
<keyword evidence="2" id="KW-0732">Signal</keyword>
<accession>A0ABM0MEE8</accession>
<feature type="transmembrane region" description="Helical" evidence="1">
    <location>
        <begin position="279"/>
        <end position="301"/>
    </location>
</feature>
<protein>
    <submittedName>
        <fullName evidence="4">Uncharacterized protein LOC102803453</fullName>
    </submittedName>
</protein>
<evidence type="ECO:0000313" key="3">
    <source>
        <dbReference type="Proteomes" id="UP000694865"/>
    </source>
</evidence>
<evidence type="ECO:0000313" key="4">
    <source>
        <dbReference type="RefSeq" id="XP_006818389.1"/>
    </source>
</evidence>
<gene>
    <name evidence="4" type="primary">LOC102803453</name>
</gene>
<organism evidence="3 4">
    <name type="scientific">Saccoglossus kowalevskii</name>
    <name type="common">Acorn worm</name>
    <dbReference type="NCBI Taxonomy" id="10224"/>
    <lineage>
        <taxon>Eukaryota</taxon>
        <taxon>Metazoa</taxon>
        <taxon>Hemichordata</taxon>
        <taxon>Enteropneusta</taxon>
        <taxon>Harrimaniidae</taxon>
        <taxon>Saccoglossus</taxon>
    </lineage>
</organism>
<feature type="chain" id="PRO_5047513427" evidence="2">
    <location>
        <begin position="25"/>
        <end position="304"/>
    </location>
</feature>
<keyword evidence="1" id="KW-0472">Membrane</keyword>
<evidence type="ECO:0000256" key="2">
    <source>
        <dbReference type="SAM" id="SignalP"/>
    </source>
</evidence>
<name>A0ABM0MEE8_SACKO</name>
<reference evidence="4" key="1">
    <citation type="submission" date="2025-08" db="UniProtKB">
        <authorList>
            <consortium name="RefSeq"/>
        </authorList>
    </citation>
    <scope>IDENTIFICATION</scope>
    <source>
        <tissue evidence="4">Testes</tissue>
    </source>
</reference>
<evidence type="ECO:0000256" key="1">
    <source>
        <dbReference type="SAM" id="Phobius"/>
    </source>
</evidence>
<proteinExistence type="predicted"/>